<evidence type="ECO:0000256" key="8">
    <source>
        <dbReference type="ARBA" id="ARBA00022989"/>
    </source>
</evidence>
<evidence type="ECO:0000313" key="15">
    <source>
        <dbReference type="Proteomes" id="UP000288716"/>
    </source>
</evidence>
<dbReference type="Pfam" id="PF13733">
    <property type="entry name" value="Glyco_transf_7N"/>
    <property type="match status" value="1"/>
</dbReference>
<dbReference type="GO" id="GO:0046872">
    <property type="term" value="F:metal ion binding"/>
    <property type="evidence" value="ECO:0007669"/>
    <property type="project" value="UniProtKB-UniRule"/>
</dbReference>
<comment type="pathway">
    <text evidence="2 11">Protein modification; protein glycosylation.</text>
</comment>
<comment type="caution">
    <text evidence="14">The sequence shown here is derived from an EMBL/GenBank/DDBJ whole genome shotgun (WGS) entry which is preliminary data.</text>
</comment>
<evidence type="ECO:0000256" key="11">
    <source>
        <dbReference type="RuleBase" id="RU368121"/>
    </source>
</evidence>
<evidence type="ECO:0000259" key="13">
    <source>
        <dbReference type="Pfam" id="PF13733"/>
    </source>
</evidence>
<evidence type="ECO:0000256" key="2">
    <source>
        <dbReference type="ARBA" id="ARBA00004922"/>
    </source>
</evidence>
<comment type="subcellular location">
    <subcellularLocation>
        <location evidence="1 11">Membrane</location>
        <topology evidence="1 11">Single-pass type II membrane protein</topology>
    </subcellularLocation>
</comment>
<feature type="domain" description="Galactosyltransferase C-terminal" evidence="12">
    <location>
        <begin position="195"/>
        <end position="257"/>
    </location>
</feature>
<dbReference type="UniPathway" id="UPA00378"/>
<dbReference type="OrthoDB" id="10038994at2759"/>
<dbReference type="InterPro" id="IPR003859">
    <property type="entry name" value="Galactosyl_T"/>
</dbReference>
<feature type="domain" description="Galactosyltransferase N-terminal" evidence="13">
    <location>
        <begin position="54"/>
        <end position="177"/>
    </location>
</feature>
<dbReference type="GO" id="GO:0008378">
    <property type="term" value="F:galactosyltransferase activity"/>
    <property type="evidence" value="ECO:0007669"/>
    <property type="project" value="TreeGrafter"/>
</dbReference>
<protein>
    <recommendedName>
        <fullName evidence="11">Beta-1,4-N-acetylgalactosaminyltransferase</fullName>
        <ecNumber evidence="11">2.4.1.-</ecNumber>
    </recommendedName>
    <alternativeName>
        <fullName evidence="11">Beta-4-GalNAcT</fullName>
    </alternativeName>
</protein>
<name>A0A443SCR6_9ACAR</name>
<evidence type="ECO:0000313" key="14">
    <source>
        <dbReference type="EMBL" id="RWS25225.1"/>
    </source>
</evidence>
<keyword evidence="5 11" id="KW-0808">Transferase</keyword>
<gene>
    <name evidence="14" type="ORF">B4U80_03926</name>
</gene>
<dbReference type="VEuPathDB" id="VectorBase:LDEU006814"/>
<dbReference type="AlphaFoldDB" id="A0A443SCR6"/>
<dbReference type="InterPro" id="IPR027995">
    <property type="entry name" value="Galactosyl_T_N"/>
</dbReference>
<keyword evidence="11" id="KW-0464">Manganese</keyword>
<dbReference type="GO" id="GO:0005794">
    <property type="term" value="C:Golgi apparatus"/>
    <property type="evidence" value="ECO:0007669"/>
    <property type="project" value="TreeGrafter"/>
</dbReference>
<organism evidence="14 15">
    <name type="scientific">Leptotrombidium deliense</name>
    <dbReference type="NCBI Taxonomy" id="299467"/>
    <lineage>
        <taxon>Eukaryota</taxon>
        <taxon>Metazoa</taxon>
        <taxon>Ecdysozoa</taxon>
        <taxon>Arthropoda</taxon>
        <taxon>Chelicerata</taxon>
        <taxon>Arachnida</taxon>
        <taxon>Acari</taxon>
        <taxon>Acariformes</taxon>
        <taxon>Trombidiformes</taxon>
        <taxon>Prostigmata</taxon>
        <taxon>Anystina</taxon>
        <taxon>Parasitengona</taxon>
        <taxon>Trombiculoidea</taxon>
        <taxon>Trombiculidae</taxon>
        <taxon>Leptotrombidium</taxon>
    </lineage>
</organism>
<keyword evidence="8" id="KW-1133">Transmembrane helix</keyword>
<evidence type="ECO:0000256" key="3">
    <source>
        <dbReference type="ARBA" id="ARBA00005735"/>
    </source>
</evidence>
<dbReference type="PANTHER" id="PTHR19300">
    <property type="entry name" value="BETA-1,4-GALACTOSYLTRANSFERASE"/>
    <property type="match status" value="1"/>
</dbReference>
<comment type="similarity">
    <text evidence="3 11">Belongs to the glycosyltransferase 7 family.</text>
</comment>
<reference evidence="14 15" key="1">
    <citation type="journal article" date="2018" name="Gigascience">
        <title>Genomes of trombidid mites reveal novel predicted allergens and laterally-transferred genes associated with secondary metabolism.</title>
        <authorList>
            <person name="Dong X."/>
            <person name="Chaisiri K."/>
            <person name="Xia D."/>
            <person name="Armstrong S.D."/>
            <person name="Fang Y."/>
            <person name="Donnelly M.J."/>
            <person name="Kadowaki T."/>
            <person name="McGarry J.W."/>
            <person name="Darby A.C."/>
            <person name="Makepeace B.L."/>
        </authorList>
    </citation>
    <scope>NUCLEOTIDE SEQUENCE [LARGE SCALE GENOMIC DNA]</scope>
    <source>
        <strain evidence="14">UoL-UT</strain>
    </source>
</reference>
<dbReference type="GO" id="GO:0016020">
    <property type="term" value="C:membrane"/>
    <property type="evidence" value="ECO:0007669"/>
    <property type="project" value="UniProtKB-SubCell"/>
</dbReference>
<comment type="cofactor">
    <cofactor evidence="11">
        <name>Mn(2+)</name>
        <dbReference type="ChEBI" id="CHEBI:29035"/>
    </cofactor>
</comment>
<dbReference type="EMBL" id="NCKV01003937">
    <property type="protein sequence ID" value="RWS25225.1"/>
    <property type="molecule type" value="Genomic_DNA"/>
</dbReference>
<keyword evidence="6" id="KW-0812">Transmembrane</keyword>
<comment type="function">
    <text evidence="11">Catalyzes the transfer of galactose onto proteins or lipids.</text>
</comment>
<dbReference type="STRING" id="299467.A0A443SCR6"/>
<keyword evidence="4 11" id="KW-0328">Glycosyltransferase</keyword>
<evidence type="ECO:0000256" key="10">
    <source>
        <dbReference type="ARBA" id="ARBA00023180"/>
    </source>
</evidence>
<proteinExistence type="inferred from homology"/>
<evidence type="ECO:0000256" key="5">
    <source>
        <dbReference type="ARBA" id="ARBA00022679"/>
    </source>
</evidence>
<sequence>MRKCLTINRCTQNQTNTYYQQVRLCQRKSVLKFHLISVIHFTQHFRINKFECVTDGKVKLNKEDITLQELEMDLPEVETGGRHSPKNCIADERVAIIIPVREQDAHLRILLRNLHPFLIRQQRDYRIYVMEQKQKDKFNKGKLFNVGFMYALKDDYNCFVFHDVNWIPEEYSNVYKCGSQPVQLSAESVANSDHTLTVQQETHFEGVVALTSDQFKTLNGYSNKCKNGGENDDIFNRIKASQMKVIRKPSKVGRFVVMGQSQRKEAPLQLFNEFKSGINALVYPLLGLHQRDGLSNLEYEIIDFNEYKLYTRILTEV</sequence>
<keyword evidence="9" id="KW-0472">Membrane</keyword>
<dbReference type="EC" id="2.4.1.-" evidence="11"/>
<dbReference type="InterPro" id="IPR029044">
    <property type="entry name" value="Nucleotide-diphossugar_trans"/>
</dbReference>
<dbReference type="Pfam" id="PF02709">
    <property type="entry name" value="Glyco_transf_7C"/>
    <property type="match status" value="1"/>
</dbReference>
<evidence type="ECO:0000256" key="9">
    <source>
        <dbReference type="ARBA" id="ARBA00023136"/>
    </source>
</evidence>
<dbReference type="Gene3D" id="3.90.550.10">
    <property type="entry name" value="Spore Coat Polysaccharide Biosynthesis Protein SpsA, Chain A"/>
    <property type="match status" value="1"/>
</dbReference>
<keyword evidence="11" id="KW-0479">Metal-binding</keyword>
<evidence type="ECO:0000256" key="4">
    <source>
        <dbReference type="ARBA" id="ARBA00022676"/>
    </source>
</evidence>
<evidence type="ECO:0000256" key="6">
    <source>
        <dbReference type="ARBA" id="ARBA00022692"/>
    </source>
</evidence>
<evidence type="ECO:0000256" key="7">
    <source>
        <dbReference type="ARBA" id="ARBA00022968"/>
    </source>
</evidence>
<keyword evidence="7 11" id="KW-0735">Signal-anchor</keyword>
<accession>A0A443SCR6</accession>
<evidence type="ECO:0000256" key="1">
    <source>
        <dbReference type="ARBA" id="ARBA00004606"/>
    </source>
</evidence>
<dbReference type="PANTHER" id="PTHR19300:SF57">
    <property type="entry name" value="BETA-1,4-N-ACETYLGALACTOSAMINYLTRANSFERASE"/>
    <property type="match status" value="1"/>
</dbReference>
<dbReference type="PRINTS" id="PR02050">
    <property type="entry name" value="B14GALTRFASE"/>
</dbReference>
<keyword evidence="10 11" id="KW-0325">Glycoprotein</keyword>
<dbReference type="GO" id="GO:0005975">
    <property type="term" value="P:carbohydrate metabolic process"/>
    <property type="evidence" value="ECO:0007669"/>
    <property type="project" value="InterPro"/>
</dbReference>
<dbReference type="SUPFAM" id="SSF53448">
    <property type="entry name" value="Nucleotide-diphospho-sugar transferases"/>
    <property type="match status" value="1"/>
</dbReference>
<keyword evidence="15" id="KW-1185">Reference proteome</keyword>
<evidence type="ECO:0000259" key="12">
    <source>
        <dbReference type="Pfam" id="PF02709"/>
    </source>
</evidence>
<dbReference type="Proteomes" id="UP000288716">
    <property type="component" value="Unassembled WGS sequence"/>
</dbReference>
<dbReference type="InterPro" id="IPR027791">
    <property type="entry name" value="Galactosyl_T_C"/>
</dbReference>